<dbReference type="PANTHER" id="PTHR12790">
    <property type="entry name" value="TRANSCRIPTION INITIATION FACTOR IA RRN3"/>
    <property type="match status" value="1"/>
</dbReference>
<evidence type="ECO:0000256" key="1">
    <source>
        <dbReference type="ARBA" id="ARBA00010098"/>
    </source>
</evidence>
<evidence type="ECO:0008006" key="5">
    <source>
        <dbReference type="Google" id="ProtNLM"/>
    </source>
</evidence>
<gene>
    <name evidence="3" type="ORF">Cni_G04013</name>
</gene>
<accession>A0AAQ3JV32</accession>
<dbReference type="GO" id="GO:0006361">
    <property type="term" value="P:transcription initiation at RNA polymerase I promoter"/>
    <property type="evidence" value="ECO:0007669"/>
    <property type="project" value="InterPro"/>
</dbReference>
<comment type="similarity">
    <text evidence="1">Belongs to the RRN3 family.</text>
</comment>
<reference evidence="3 4" key="1">
    <citation type="submission" date="2023-10" db="EMBL/GenBank/DDBJ databases">
        <title>Chromosome-scale genome assembly provides insights into flower coloration mechanisms of Canna indica.</title>
        <authorList>
            <person name="Li C."/>
        </authorList>
    </citation>
    <scope>NUCLEOTIDE SEQUENCE [LARGE SCALE GENOMIC DNA]</scope>
    <source>
        <tissue evidence="3">Flower</tissue>
    </source>
</reference>
<proteinExistence type="inferred from homology"/>
<dbReference type="Pfam" id="PF05327">
    <property type="entry name" value="RRN3"/>
    <property type="match status" value="1"/>
</dbReference>
<dbReference type="InterPro" id="IPR007991">
    <property type="entry name" value="RNA_pol_I_trans_ini_fac_RRN3"/>
</dbReference>
<dbReference type="Proteomes" id="UP001327560">
    <property type="component" value="Chromosome 1"/>
</dbReference>
<organism evidence="3 4">
    <name type="scientific">Canna indica</name>
    <name type="common">Indian-shot</name>
    <dbReference type="NCBI Taxonomy" id="4628"/>
    <lineage>
        <taxon>Eukaryota</taxon>
        <taxon>Viridiplantae</taxon>
        <taxon>Streptophyta</taxon>
        <taxon>Embryophyta</taxon>
        <taxon>Tracheophyta</taxon>
        <taxon>Spermatophyta</taxon>
        <taxon>Magnoliopsida</taxon>
        <taxon>Liliopsida</taxon>
        <taxon>Zingiberales</taxon>
        <taxon>Cannaceae</taxon>
        <taxon>Canna</taxon>
    </lineage>
</organism>
<evidence type="ECO:0000256" key="2">
    <source>
        <dbReference type="SAM" id="MobiDB-lite"/>
    </source>
</evidence>
<keyword evidence="4" id="KW-1185">Reference proteome</keyword>
<dbReference type="PANTHER" id="PTHR12790:SF0">
    <property type="entry name" value="RNA POLYMERASE I-SPECIFIC TRANSCRIPTION INITIATION FACTOR RRN3-RELATED"/>
    <property type="match status" value="1"/>
</dbReference>
<evidence type="ECO:0000313" key="3">
    <source>
        <dbReference type="EMBL" id="WOK95306.1"/>
    </source>
</evidence>
<feature type="region of interest" description="Disordered" evidence="2">
    <location>
        <begin position="610"/>
        <end position="631"/>
    </location>
</feature>
<dbReference type="AlphaFoldDB" id="A0AAQ3JV32"/>
<evidence type="ECO:0000313" key="4">
    <source>
        <dbReference type="Proteomes" id="UP001327560"/>
    </source>
</evidence>
<dbReference type="GO" id="GO:0001042">
    <property type="term" value="F:RNA polymerase I core binding"/>
    <property type="evidence" value="ECO:0007669"/>
    <property type="project" value="TreeGrafter"/>
</dbReference>
<dbReference type="GO" id="GO:0005634">
    <property type="term" value="C:nucleus"/>
    <property type="evidence" value="ECO:0007669"/>
    <property type="project" value="TreeGrafter"/>
</dbReference>
<protein>
    <recommendedName>
        <fullName evidence="5">RNA polymerase I-specific transcription initiation factor RRN3</fullName>
    </recommendedName>
</protein>
<dbReference type="GO" id="GO:0001181">
    <property type="term" value="F:RNA polymerase I general transcription initiation factor activity"/>
    <property type="evidence" value="ECO:0007669"/>
    <property type="project" value="InterPro"/>
</dbReference>
<name>A0AAQ3JV32_9LILI</name>
<dbReference type="EMBL" id="CP136890">
    <property type="protein sequence ID" value="WOK95306.1"/>
    <property type="molecule type" value="Genomic_DNA"/>
</dbReference>
<sequence length="680" mass="77146">MTLGFVKIPDPASRFGLHDGGGIYSRAVVSQVASGGEPDCGLRQDSTKIEELCKLDCVTMGAELAYNDMDDGVFSDSEAFASVIDVLDGVRMAPMLVAQTDSDQYDYLLSIVDPGKKVLPDDEALLATALKALSRAVFKIDIAYHQSLLSNIFSLCLWNYGLDARNALLELITNLAAVPDKYLDYCLHMLVNNFLPPRRLRDLMRQPKLLLRKKEIHGELRKALHCIASVVPLAPVKLKNLILTRMPKFRDPRDMIVPFVEFVLGLENDEIGKFLGSTLLAKVIDLLTELDVNITWDDIIQEEHNRGIFVMELEDWEENTDNVAKIGMKGNAFADKLDALMVIVCEHLKSCANSGHLFEVFDKLSEIFRRAVLKLHKSKFTQFLMFYACSLDPDTCGLRFALLLTDIFVSEDEDRDSRMKAVAYLASYLSRAKFIPSSLVASILKRLVDWCFEYCQFQDRQEKKISPQVHRVFYSGCQAVMYILCFRMRQILDAPDLKQLLVHMPLVSIVYHGTLDPLKACLPSIVQEFLRQAKAARLFNVPAPYVYANSHESEFSKAFGGIERLDMFFPFDPYLLKESDRFIRPNFEFWSMVKTTYSNFNSDDEDVFDDLDDTPNYPDSAGGFEGNDDLDIDEAEDEDDLEYSLNKMSITPKPSAFIATNFDRTLRMPARIRPSTSPNF</sequence>